<evidence type="ECO:0000256" key="1">
    <source>
        <dbReference type="ARBA" id="ARBA00005495"/>
    </source>
</evidence>
<dbReference type="EMBL" id="LUCV01000013">
    <property type="protein sequence ID" value="OAI93197.1"/>
    <property type="molecule type" value="Genomic_DNA"/>
</dbReference>
<dbReference type="PANTHER" id="PTHR33337:SF40">
    <property type="entry name" value="CENP-V_GFA DOMAIN-CONTAINING PROTEIN-RELATED"/>
    <property type="match status" value="1"/>
</dbReference>
<keyword evidence="3" id="KW-0862">Zinc</keyword>
<keyword evidence="2" id="KW-0479">Metal-binding</keyword>
<evidence type="ECO:0000256" key="3">
    <source>
        <dbReference type="ARBA" id="ARBA00022833"/>
    </source>
</evidence>
<reference evidence="6 7" key="1">
    <citation type="submission" date="2016-03" db="EMBL/GenBank/DDBJ databases">
        <title>Draft Genome Assembly of Pseudomonas putida strain CBF10-2.</title>
        <authorList>
            <person name="Iyer R.S."/>
            <person name="Damania A."/>
        </authorList>
    </citation>
    <scope>NUCLEOTIDE SEQUENCE [LARGE SCALE GENOMIC DNA]</scope>
    <source>
        <strain evidence="6 7">CBF10-2</strain>
    </source>
</reference>
<feature type="domain" description="CENP-V/GFA" evidence="5">
    <location>
        <begin position="6"/>
        <end position="103"/>
    </location>
</feature>
<sequence>MSSQTHQGRCLCGAIQLTVTLDDNSVGACHCSMCRKWNGGPLLTVHSSSAPHFSGAQPAVYNSSDWAERGFCPGCGSHLFYRLKGGDFFAIPVGLLDGDQAWTFDLQVYIDEKPSFYCFSNQTQNMTGAEVVAQFS</sequence>
<gene>
    <name evidence="6" type="ORF">AYO28_15460</name>
</gene>
<dbReference type="InterPro" id="IPR006913">
    <property type="entry name" value="CENP-V/GFA"/>
</dbReference>
<accession>A0A177SQE6</accession>
<dbReference type="AlphaFoldDB" id="A0A177SQE6"/>
<dbReference type="GO" id="GO:0046872">
    <property type="term" value="F:metal ion binding"/>
    <property type="evidence" value="ECO:0007669"/>
    <property type="project" value="UniProtKB-KW"/>
</dbReference>
<keyword evidence="4" id="KW-0456">Lyase</keyword>
<dbReference type="PANTHER" id="PTHR33337">
    <property type="entry name" value="GFA DOMAIN-CONTAINING PROTEIN"/>
    <property type="match status" value="1"/>
</dbReference>
<proteinExistence type="inferred from homology"/>
<dbReference type="PROSITE" id="PS51891">
    <property type="entry name" value="CENP_V_GFA"/>
    <property type="match status" value="1"/>
</dbReference>
<comment type="similarity">
    <text evidence="1">Belongs to the Gfa family.</text>
</comment>
<organism evidence="6 7">
    <name type="scientific">Pseudomonas putida</name>
    <name type="common">Arthrobacter siderocapsulatus</name>
    <dbReference type="NCBI Taxonomy" id="303"/>
    <lineage>
        <taxon>Bacteria</taxon>
        <taxon>Pseudomonadati</taxon>
        <taxon>Pseudomonadota</taxon>
        <taxon>Gammaproteobacteria</taxon>
        <taxon>Pseudomonadales</taxon>
        <taxon>Pseudomonadaceae</taxon>
        <taxon>Pseudomonas</taxon>
    </lineage>
</organism>
<dbReference type="GO" id="GO:0016846">
    <property type="term" value="F:carbon-sulfur lyase activity"/>
    <property type="evidence" value="ECO:0007669"/>
    <property type="project" value="InterPro"/>
</dbReference>
<name>A0A177SQE6_PSEPU</name>
<evidence type="ECO:0000256" key="2">
    <source>
        <dbReference type="ARBA" id="ARBA00022723"/>
    </source>
</evidence>
<dbReference type="RefSeq" id="WP_064302549.1">
    <property type="nucleotide sequence ID" value="NZ_LUCV01000013.1"/>
</dbReference>
<dbReference type="Proteomes" id="UP000077752">
    <property type="component" value="Unassembled WGS sequence"/>
</dbReference>
<evidence type="ECO:0000313" key="7">
    <source>
        <dbReference type="Proteomes" id="UP000077752"/>
    </source>
</evidence>
<dbReference type="Gene3D" id="3.90.1590.10">
    <property type="entry name" value="glutathione-dependent formaldehyde- activating enzyme (gfa)"/>
    <property type="match status" value="1"/>
</dbReference>
<protein>
    <submittedName>
        <fullName evidence="6">Aldehyde-activating protein</fullName>
    </submittedName>
</protein>
<comment type="caution">
    <text evidence="6">The sequence shown here is derived from an EMBL/GenBank/DDBJ whole genome shotgun (WGS) entry which is preliminary data.</text>
</comment>
<evidence type="ECO:0000259" key="5">
    <source>
        <dbReference type="PROSITE" id="PS51891"/>
    </source>
</evidence>
<dbReference type="SUPFAM" id="SSF51316">
    <property type="entry name" value="Mss4-like"/>
    <property type="match status" value="1"/>
</dbReference>
<evidence type="ECO:0000313" key="6">
    <source>
        <dbReference type="EMBL" id="OAI93197.1"/>
    </source>
</evidence>
<evidence type="ECO:0000256" key="4">
    <source>
        <dbReference type="ARBA" id="ARBA00023239"/>
    </source>
</evidence>
<dbReference type="InterPro" id="IPR011057">
    <property type="entry name" value="Mss4-like_sf"/>
</dbReference>
<dbReference type="Pfam" id="PF04828">
    <property type="entry name" value="GFA"/>
    <property type="match status" value="1"/>
</dbReference>